<comment type="pathway">
    <text evidence="2">Protein modification; protein glycosylation.</text>
</comment>
<keyword evidence="8 11" id="KW-0472">Membrane</keyword>
<evidence type="ECO:0000256" key="7">
    <source>
        <dbReference type="ARBA" id="ARBA00022989"/>
    </source>
</evidence>
<protein>
    <recommendedName>
        <fullName evidence="14">Beta-1,3-galactosyl-O-glycosyl-glycoprotein beta-1,6-N-acetylglucosaminyltransferase</fullName>
    </recommendedName>
</protein>
<keyword evidence="9" id="KW-0325">Glycoprotein</keyword>
<dbReference type="EMBL" id="CALNXI010000309">
    <property type="protein sequence ID" value="CAH3024572.1"/>
    <property type="molecule type" value="Genomic_DNA"/>
</dbReference>
<name>A0ABN8M9V1_9CNID</name>
<evidence type="ECO:0000256" key="8">
    <source>
        <dbReference type="ARBA" id="ARBA00023136"/>
    </source>
</evidence>
<evidence type="ECO:0000313" key="13">
    <source>
        <dbReference type="Proteomes" id="UP001159427"/>
    </source>
</evidence>
<dbReference type="PANTHER" id="PTHR19297">
    <property type="entry name" value="GLYCOSYLTRANSFERASE 14 FAMILY MEMBER"/>
    <property type="match status" value="1"/>
</dbReference>
<feature type="transmembrane region" description="Helical" evidence="11">
    <location>
        <begin position="9"/>
        <end position="29"/>
    </location>
</feature>
<gene>
    <name evidence="12" type="ORF">PEVE_00023264</name>
</gene>
<keyword evidence="13" id="KW-1185">Reference proteome</keyword>
<proteinExistence type="inferred from homology"/>
<dbReference type="PANTHER" id="PTHR19297:SF191">
    <property type="entry name" value="PROTEIN XYLOSYLTRANSFERASE"/>
    <property type="match status" value="1"/>
</dbReference>
<dbReference type="Pfam" id="PF02485">
    <property type="entry name" value="Branch"/>
    <property type="match status" value="1"/>
</dbReference>
<keyword evidence="7 11" id="KW-1133">Transmembrane helix</keyword>
<accession>A0ABN8M9V1</accession>
<reference evidence="12 13" key="1">
    <citation type="submission" date="2022-05" db="EMBL/GenBank/DDBJ databases">
        <authorList>
            <consortium name="Genoscope - CEA"/>
            <person name="William W."/>
        </authorList>
    </citation>
    <scope>NUCLEOTIDE SEQUENCE [LARGE SCALE GENOMIC DNA]</scope>
</reference>
<evidence type="ECO:0008006" key="14">
    <source>
        <dbReference type="Google" id="ProtNLM"/>
    </source>
</evidence>
<comment type="caution">
    <text evidence="12">The sequence shown here is derived from an EMBL/GenBank/DDBJ whole genome shotgun (WGS) entry which is preliminary data.</text>
</comment>
<evidence type="ECO:0000256" key="11">
    <source>
        <dbReference type="SAM" id="Phobius"/>
    </source>
</evidence>
<organism evidence="12 13">
    <name type="scientific">Porites evermanni</name>
    <dbReference type="NCBI Taxonomy" id="104178"/>
    <lineage>
        <taxon>Eukaryota</taxon>
        <taxon>Metazoa</taxon>
        <taxon>Cnidaria</taxon>
        <taxon>Anthozoa</taxon>
        <taxon>Hexacorallia</taxon>
        <taxon>Scleractinia</taxon>
        <taxon>Fungiina</taxon>
        <taxon>Poritidae</taxon>
        <taxon>Porites</taxon>
    </lineage>
</organism>
<evidence type="ECO:0000256" key="4">
    <source>
        <dbReference type="ARBA" id="ARBA00022679"/>
    </source>
</evidence>
<evidence type="ECO:0000313" key="12">
    <source>
        <dbReference type="EMBL" id="CAH3024572.1"/>
    </source>
</evidence>
<keyword evidence="6" id="KW-0735">Signal-anchor</keyword>
<keyword evidence="3" id="KW-0328">Glycosyltransferase</keyword>
<evidence type="ECO:0000256" key="9">
    <source>
        <dbReference type="ARBA" id="ARBA00023180"/>
    </source>
</evidence>
<evidence type="ECO:0000256" key="1">
    <source>
        <dbReference type="ARBA" id="ARBA00004606"/>
    </source>
</evidence>
<evidence type="ECO:0000256" key="10">
    <source>
        <dbReference type="ARBA" id="ARBA00038150"/>
    </source>
</evidence>
<comment type="subcellular location">
    <subcellularLocation>
        <location evidence="1">Membrane</location>
        <topology evidence="1">Single-pass type II membrane protein</topology>
    </subcellularLocation>
</comment>
<keyword evidence="5 11" id="KW-0812">Transmembrane</keyword>
<keyword evidence="4" id="KW-0808">Transferase</keyword>
<evidence type="ECO:0000256" key="2">
    <source>
        <dbReference type="ARBA" id="ARBA00004922"/>
    </source>
</evidence>
<dbReference type="Proteomes" id="UP001159427">
    <property type="component" value="Unassembled WGS sequence"/>
</dbReference>
<comment type="similarity">
    <text evidence="10">Belongs to the glycosyltransferase 14 family.</text>
</comment>
<evidence type="ECO:0000256" key="5">
    <source>
        <dbReference type="ARBA" id="ARBA00022692"/>
    </source>
</evidence>
<evidence type="ECO:0000256" key="3">
    <source>
        <dbReference type="ARBA" id="ARBA00022676"/>
    </source>
</evidence>
<sequence>MLISLRRKFFYAVTLITVALFVVSLWSVYRDELLWLKVDKWESCEKVIWQNSFSNLLRIFLNPDHKNHKTDQDILDTYGSRQCHDILRHDFPHPIATSIEIEFPIAYGILVYKGGPLLEQLFKAIYMPHNAYCLHVDVKASETFERAVKSMTRCLSNVFITKKTLDVIWAHISIIQAQLNCMEDLLESPIKWKYFINLVGQDFPLYDNNGIVTALQTLQGKNNIESFPMPERNYYRTQFVYRFEKTGEFSHDYRRIQTSLRKEPPPYGLKLFKGSNHVALTRNFVQFILYDKKANEFFNWLNDTFIPDEAFYATLQQIPGVPGGIHGNHSWFMRRLMWFNDVCYGQIVREICWLSVADLRWALSKQESKWLFIQKIPFDYDKRLLKCLRMAITGRKYGQSYFP</sequence>
<evidence type="ECO:0000256" key="6">
    <source>
        <dbReference type="ARBA" id="ARBA00022968"/>
    </source>
</evidence>
<dbReference type="InterPro" id="IPR003406">
    <property type="entry name" value="Glyco_trans_14"/>
</dbReference>